<evidence type="ECO:0000313" key="3">
    <source>
        <dbReference type="EMBL" id="ETW76878.1"/>
    </source>
</evidence>
<keyword evidence="1" id="KW-1133">Transmembrane helix</keyword>
<feature type="transmembrane region" description="Helical" evidence="1">
    <location>
        <begin position="12"/>
        <end position="38"/>
    </location>
</feature>
<dbReference type="HOGENOM" id="CLU_758771_0_0_1"/>
<dbReference type="KEGG" id="hir:HETIRDRAFT_328274"/>
<sequence length="365" mass="41035">MASPTDTDIRGSLGVVILGGMGATALSGAVAALVFLYFRMYSTDALKTKALVFWLWVIDAAHTCLINTSNWESLMVHFGDRDMGDFIPTLTALTILFTDVNLCLSHHSLYAYAMRKISRKWYISAPLMFMATLRLAQSPLRLCMNSILMLFSIELRSWEHFMTRFWSITTAYCLSAAIDIYLSMTLCYFLRVHRKCIGMNSTNKLLDRIMINTVNNGTATWQASQIISTPMQHARLTGWFVFRGTLIFLGTHLLIGKLYTISVVSTLLLRRTLREEYNRSSAVANLCMDSALHEHLNSCAILSSSPVRDNILLLSDSQRVPSFPDTVHSPNITRSFVVPWDRSSGAGIQSIQIVLARSGRYRSEC</sequence>
<dbReference type="GeneID" id="20671403"/>
<name>W4JTL6_HETIT</name>
<protein>
    <recommendedName>
        <fullName evidence="2">DUF6534 domain-containing protein</fullName>
    </recommendedName>
</protein>
<gene>
    <name evidence="3" type="ORF">HETIRDRAFT_328274</name>
</gene>
<dbReference type="PANTHER" id="PTHR40465">
    <property type="entry name" value="CHROMOSOME 1, WHOLE GENOME SHOTGUN SEQUENCE"/>
    <property type="match status" value="1"/>
</dbReference>
<evidence type="ECO:0000259" key="2">
    <source>
        <dbReference type="Pfam" id="PF20152"/>
    </source>
</evidence>
<dbReference type="OrthoDB" id="3206554at2759"/>
<keyword evidence="1" id="KW-0812">Transmembrane</keyword>
<proteinExistence type="predicted"/>
<dbReference type="AlphaFoldDB" id="W4JTL6"/>
<organism evidence="3 4">
    <name type="scientific">Heterobasidion irregulare (strain TC 32-1)</name>
    <dbReference type="NCBI Taxonomy" id="747525"/>
    <lineage>
        <taxon>Eukaryota</taxon>
        <taxon>Fungi</taxon>
        <taxon>Dikarya</taxon>
        <taxon>Basidiomycota</taxon>
        <taxon>Agaricomycotina</taxon>
        <taxon>Agaricomycetes</taxon>
        <taxon>Russulales</taxon>
        <taxon>Bondarzewiaceae</taxon>
        <taxon>Heterobasidion</taxon>
        <taxon>Heterobasidion annosum species complex</taxon>
    </lineage>
</organism>
<evidence type="ECO:0000256" key="1">
    <source>
        <dbReference type="SAM" id="Phobius"/>
    </source>
</evidence>
<keyword evidence="4" id="KW-1185">Reference proteome</keyword>
<dbReference type="EMBL" id="KI925464">
    <property type="protein sequence ID" value="ETW76878.1"/>
    <property type="molecule type" value="Genomic_DNA"/>
</dbReference>
<evidence type="ECO:0000313" key="4">
    <source>
        <dbReference type="Proteomes" id="UP000030671"/>
    </source>
</evidence>
<feature type="transmembrane region" description="Helical" evidence="1">
    <location>
        <begin position="50"/>
        <end position="69"/>
    </location>
</feature>
<feature type="transmembrane region" description="Helical" evidence="1">
    <location>
        <begin position="165"/>
        <end position="189"/>
    </location>
</feature>
<feature type="transmembrane region" description="Helical" evidence="1">
    <location>
        <begin position="247"/>
        <end position="269"/>
    </location>
</feature>
<dbReference type="InterPro" id="IPR045339">
    <property type="entry name" value="DUF6534"/>
</dbReference>
<keyword evidence="1" id="KW-0472">Membrane</keyword>
<dbReference type="InParanoid" id="W4JTL6"/>
<dbReference type="Proteomes" id="UP000030671">
    <property type="component" value="Unassembled WGS sequence"/>
</dbReference>
<dbReference type="PANTHER" id="PTHR40465:SF1">
    <property type="entry name" value="DUF6534 DOMAIN-CONTAINING PROTEIN"/>
    <property type="match status" value="1"/>
</dbReference>
<feature type="transmembrane region" description="Helical" evidence="1">
    <location>
        <begin position="89"/>
        <end position="112"/>
    </location>
</feature>
<reference evidence="3 4" key="1">
    <citation type="journal article" date="2012" name="New Phytol.">
        <title>Insight into trade-off between wood decay and parasitism from the genome of a fungal forest pathogen.</title>
        <authorList>
            <person name="Olson A."/>
            <person name="Aerts A."/>
            <person name="Asiegbu F."/>
            <person name="Belbahri L."/>
            <person name="Bouzid O."/>
            <person name="Broberg A."/>
            <person name="Canback B."/>
            <person name="Coutinho P.M."/>
            <person name="Cullen D."/>
            <person name="Dalman K."/>
            <person name="Deflorio G."/>
            <person name="van Diepen L.T."/>
            <person name="Dunand C."/>
            <person name="Duplessis S."/>
            <person name="Durling M."/>
            <person name="Gonthier P."/>
            <person name="Grimwood J."/>
            <person name="Fossdal C.G."/>
            <person name="Hansson D."/>
            <person name="Henrissat B."/>
            <person name="Hietala A."/>
            <person name="Himmelstrand K."/>
            <person name="Hoffmeister D."/>
            <person name="Hogberg N."/>
            <person name="James T.Y."/>
            <person name="Karlsson M."/>
            <person name="Kohler A."/>
            <person name="Kues U."/>
            <person name="Lee Y.H."/>
            <person name="Lin Y.C."/>
            <person name="Lind M."/>
            <person name="Lindquist E."/>
            <person name="Lombard V."/>
            <person name="Lucas S."/>
            <person name="Lunden K."/>
            <person name="Morin E."/>
            <person name="Murat C."/>
            <person name="Park J."/>
            <person name="Raffaello T."/>
            <person name="Rouze P."/>
            <person name="Salamov A."/>
            <person name="Schmutz J."/>
            <person name="Solheim H."/>
            <person name="Stahlberg J."/>
            <person name="Velez H."/>
            <person name="de Vries R.P."/>
            <person name="Wiebenga A."/>
            <person name="Woodward S."/>
            <person name="Yakovlev I."/>
            <person name="Garbelotto M."/>
            <person name="Martin F."/>
            <person name="Grigoriev I.V."/>
            <person name="Stenlid J."/>
        </authorList>
    </citation>
    <scope>NUCLEOTIDE SEQUENCE [LARGE SCALE GENOMIC DNA]</scope>
    <source>
        <strain evidence="3 4">TC 32-1</strain>
    </source>
</reference>
<dbReference type="RefSeq" id="XP_009551743.1">
    <property type="nucleotide sequence ID" value="XM_009553448.1"/>
</dbReference>
<dbReference type="eggNOG" id="ENOG502SH62">
    <property type="taxonomic scope" value="Eukaryota"/>
</dbReference>
<accession>W4JTL6</accession>
<feature type="domain" description="DUF6534" evidence="2">
    <location>
        <begin position="175"/>
        <end position="271"/>
    </location>
</feature>
<dbReference type="Pfam" id="PF20152">
    <property type="entry name" value="DUF6534"/>
    <property type="match status" value="1"/>
</dbReference>